<feature type="compositionally biased region" description="Basic residues" evidence="1">
    <location>
        <begin position="98"/>
        <end position="121"/>
    </location>
</feature>
<feature type="region of interest" description="Disordered" evidence="1">
    <location>
        <begin position="95"/>
        <end position="121"/>
    </location>
</feature>
<name>A0A7T8JKR6_9STRA</name>
<sequence>MNDESNKEWTYYFGRGGACNQQRKQSKVVGLLQKLALRYNQCHREEKRLFAKCEVYNIVLEKGGSFFEITNKIAVDVTADEMKSTTKIMQVFRDINKRNKKSKGSAKAKKKPSFTSRTKKNKPSFCTLQTTRARESRTTKMKIKTQPKRRCVKPSIIEAPIMNCVRDALLMASAKSQSLPDTRTNKPGLGTPVRGNGSELKRLIAESNHRFSTNNETFDLMAVEPPQLENSFSALIMADEVTTELPTDSQMSVNLHLHKRVQRLENLVGMLMQQM</sequence>
<accession>A0A7T8JKR6</accession>
<dbReference type="AlphaFoldDB" id="A0A7T8JKR6"/>
<reference evidence="2" key="1">
    <citation type="journal article" date="2018" name="Nat. Commun.">
        <title>MRP3 is a sex determining gene in the diatom Pseudo-nitzschia multistriata.</title>
        <authorList>
            <person name="Vitale L."/>
            <person name="Entrambasaguas L."/>
            <person name="Anestis K."/>
            <person name="Fattorini N."/>
            <person name="Romano F."/>
            <person name="Minucci C."/>
            <person name="De Luca P."/>
            <person name="Biffali E."/>
            <person name="Vyverman W."/>
            <person name="Sanges R."/>
            <person name="Montresor M."/>
        </authorList>
    </citation>
    <scope>NUCLEOTIDE SEQUENCE</scope>
</reference>
<reference evidence="2" key="2">
    <citation type="submission" date="2020-10" db="EMBL/GenBank/DDBJ databases">
        <authorList>
            <person name="Ferrante M.I."/>
            <person name="Russo M.T."/>
        </authorList>
    </citation>
    <scope>NUCLEOTIDE SEQUENCE</scope>
</reference>
<gene>
    <name evidence="2" type="primary">MRP3</name>
</gene>
<protein>
    <submittedName>
        <fullName evidence="2">Mating-type related plus 3</fullName>
    </submittedName>
</protein>
<dbReference type="EMBL" id="MW116958">
    <property type="protein sequence ID" value="QQP23548.1"/>
    <property type="molecule type" value="mRNA"/>
</dbReference>
<feature type="region of interest" description="Disordered" evidence="1">
    <location>
        <begin position="176"/>
        <end position="195"/>
    </location>
</feature>
<organism evidence="2">
    <name type="scientific">Pseudo-nitzschia multistriata</name>
    <dbReference type="NCBI Taxonomy" id="183589"/>
    <lineage>
        <taxon>Eukaryota</taxon>
        <taxon>Sar</taxon>
        <taxon>Stramenopiles</taxon>
        <taxon>Ochrophyta</taxon>
        <taxon>Bacillariophyta</taxon>
        <taxon>Bacillariophyceae</taxon>
        <taxon>Bacillariophycidae</taxon>
        <taxon>Bacillariales</taxon>
        <taxon>Bacillariaceae</taxon>
        <taxon>Pseudo-nitzschia</taxon>
    </lineage>
</organism>
<evidence type="ECO:0000256" key="1">
    <source>
        <dbReference type="SAM" id="MobiDB-lite"/>
    </source>
</evidence>
<proteinExistence type="evidence at transcript level"/>
<evidence type="ECO:0000313" key="2">
    <source>
        <dbReference type="EMBL" id="QQP23548.1"/>
    </source>
</evidence>